<gene>
    <name evidence="1" type="ORF">A4R26_29840</name>
</gene>
<organism evidence="1 2">
    <name type="scientific">Niastella populi</name>
    <dbReference type="NCBI Taxonomy" id="550983"/>
    <lineage>
        <taxon>Bacteria</taxon>
        <taxon>Pseudomonadati</taxon>
        <taxon>Bacteroidota</taxon>
        <taxon>Chitinophagia</taxon>
        <taxon>Chitinophagales</taxon>
        <taxon>Chitinophagaceae</taxon>
        <taxon>Niastella</taxon>
    </lineage>
</organism>
<accession>A0A1V9EYV7</accession>
<name>A0A1V9EYV7_9BACT</name>
<dbReference type="AlphaFoldDB" id="A0A1V9EYV7"/>
<keyword evidence="2" id="KW-1185">Reference proteome</keyword>
<comment type="caution">
    <text evidence="1">The sequence shown here is derived from an EMBL/GenBank/DDBJ whole genome shotgun (WGS) entry which is preliminary data.</text>
</comment>
<dbReference type="Proteomes" id="UP000192276">
    <property type="component" value="Unassembled WGS sequence"/>
</dbReference>
<reference evidence="2" key="1">
    <citation type="submission" date="2016-04" db="EMBL/GenBank/DDBJ databases">
        <authorList>
            <person name="Chen L."/>
            <person name="Zhuang W."/>
            <person name="Wang G."/>
        </authorList>
    </citation>
    <scope>NUCLEOTIDE SEQUENCE [LARGE SCALE GENOMIC DNA]</scope>
    <source>
        <strain evidence="2">208</strain>
    </source>
</reference>
<dbReference type="EMBL" id="LWBP01000219">
    <property type="protein sequence ID" value="OQP51216.1"/>
    <property type="molecule type" value="Genomic_DNA"/>
</dbReference>
<proteinExistence type="predicted"/>
<evidence type="ECO:0000313" key="1">
    <source>
        <dbReference type="EMBL" id="OQP51216.1"/>
    </source>
</evidence>
<protein>
    <submittedName>
        <fullName evidence="1">Uncharacterized protein</fullName>
    </submittedName>
</protein>
<evidence type="ECO:0000313" key="2">
    <source>
        <dbReference type="Proteomes" id="UP000192276"/>
    </source>
</evidence>
<sequence length="142" mass="15958">MAQFRVLNLVKVGIIIISNFMISPKNAHGGNLYKCNKYQESSDTIKILENDYKIVLNEKYSLRVEITNPRVLQALTTKPDPVILFSIGLEKLIAKGNYIILSSVPSNCDLFYATDKKGCLILYEHNLLIFTRVNKVKGAGAH</sequence>